<evidence type="ECO:0000313" key="7">
    <source>
        <dbReference type="Proteomes" id="UP000183809"/>
    </source>
</evidence>
<feature type="transmembrane region" description="Helical" evidence="5">
    <location>
        <begin position="248"/>
        <end position="268"/>
    </location>
</feature>
<evidence type="ECO:0000313" key="6">
    <source>
        <dbReference type="EMBL" id="OJD36676.1"/>
    </source>
</evidence>
<feature type="transmembrane region" description="Helical" evidence="5">
    <location>
        <begin position="40"/>
        <end position="58"/>
    </location>
</feature>
<feature type="transmembrane region" description="Helical" evidence="5">
    <location>
        <begin position="165"/>
        <end position="184"/>
    </location>
</feature>
<proteinExistence type="predicted"/>
<dbReference type="STRING" id="236234.A0A1J9S9V8"/>
<dbReference type="PANTHER" id="PTHR31465">
    <property type="entry name" value="PROTEIN RTA1-RELATED"/>
    <property type="match status" value="1"/>
</dbReference>
<dbReference type="Pfam" id="PF04479">
    <property type="entry name" value="RTA1"/>
    <property type="match status" value="1"/>
</dbReference>
<dbReference type="GO" id="GO:0016020">
    <property type="term" value="C:membrane"/>
    <property type="evidence" value="ECO:0007669"/>
    <property type="project" value="UniProtKB-SubCell"/>
</dbReference>
<dbReference type="OrthoDB" id="3358017at2759"/>
<gene>
    <name evidence="6" type="ORF">BKCO1_1000014</name>
</gene>
<accession>A0A1J9S9V8</accession>
<evidence type="ECO:0000256" key="1">
    <source>
        <dbReference type="ARBA" id="ARBA00004141"/>
    </source>
</evidence>
<feature type="transmembrane region" description="Helical" evidence="5">
    <location>
        <begin position="12"/>
        <end position="33"/>
    </location>
</feature>
<dbReference type="Proteomes" id="UP000183809">
    <property type="component" value="Unassembled WGS sequence"/>
</dbReference>
<protein>
    <submittedName>
        <fullName evidence="6">Rta1-domain-containing protein</fullName>
    </submittedName>
</protein>
<feature type="transmembrane region" description="Helical" evidence="5">
    <location>
        <begin position="214"/>
        <end position="233"/>
    </location>
</feature>
<dbReference type="InterPro" id="IPR007568">
    <property type="entry name" value="RTA1"/>
</dbReference>
<evidence type="ECO:0000256" key="2">
    <source>
        <dbReference type="ARBA" id="ARBA00022692"/>
    </source>
</evidence>
<dbReference type="EMBL" id="MNUE01000010">
    <property type="protein sequence ID" value="OJD36676.1"/>
    <property type="molecule type" value="Genomic_DNA"/>
</dbReference>
<dbReference type="GeneID" id="31009581"/>
<sequence length="292" mass="31342">MSTSYGYYKYQPSAAAAGVFAVLFAIPTLYHCYLCFRTRTWFMLALIIGGFFELIGYASRLASTHHLTSLPAFVTQMLLILLAPSLFAASLYMLLGRLMAFVAGPNSNSISHALIPPRFLTKLFVVGDVASFLLQCMGGGITAAGALGSDPDPAKVRLGNNVIKIGLVVQVGFFAFFLVVGSWWKRGVERDAAAVAAVGGSGSAVEQQAWRKHFWVLMGASGLVFVRCVFRVAEYLSGQDGALLTREWYAYVFDAVLMLGVVVLYAVVHPGEVLGAASGEKEGKDGLGMELA</sequence>
<evidence type="ECO:0000256" key="5">
    <source>
        <dbReference type="SAM" id="Phobius"/>
    </source>
</evidence>
<keyword evidence="3 5" id="KW-1133">Transmembrane helix</keyword>
<comment type="subcellular location">
    <subcellularLocation>
        <location evidence="1">Membrane</location>
        <topology evidence="1">Multi-pass membrane protein</topology>
    </subcellularLocation>
</comment>
<reference evidence="6 7" key="1">
    <citation type="submission" date="2016-10" db="EMBL/GenBank/DDBJ databases">
        <title>Proteomics and genomics reveal pathogen-plant mechanisms compatible with a hemibiotrophic lifestyle of Diplodia corticola.</title>
        <authorList>
            <person name="Fernandes I."/>
            <person name="De Jonge R."/>
            <person name="Van De Peer Y."/>
            <person name="Devreese B."/>
            <person name="Alves A."/>
            <person name="Esteves A.C."/>
        </authorList>
    </citation>
    <scope>NUCLEOTIDE SEQUENCE [LARGE SCALE GENOMIC DNA]</scope>
    <source>
        <strain evidence="6 7">CBS 112549</strain>
    </source>
</reference>
<organism evidence="6 7">
    <name type="scientific">Diplodia corticola</name>
    <dbReference type="NCBI Taxonomy" id="236234"/>
    <lineage>
        <taxon>Eukaryota</taxon>
        <taxon>Fungi</taxon>
        <taxon>Dikarya</taxon>
        <taxon>Ascomycota</taxon>
        <taxon>Pezizomycotina</taxon>
        <taxon>Dothideomycetes</taxon>
        <taxon>Dothideomycetes incertae sedis</taxon>
        <taxon>Botryosphaeriales</taxon>
        <taxon>Botryosphaeriaceae</taxon>
        <taxon>Diplodia</taxon>
    </lineage>
</organism>
<keyword evidence="4 5" id="KW-0472">Membrane</keyword>
<evidence type="ECO:0000256" key="3">
    <source>
        <dbReference type="ARBA" id="ARBA00022989"/>
    </source>
</evidence>
<dbReference type="AlphaFoldDB" id="A0A1J9S9V8"/>
<evidence type="ECO:0000256" key="4">
    <source>
        <dbReference type="ARBA" id="ARBA00023136"/>
    </source>
</evidence>
<keyword evidence="7" id="KW-1185">Reference proteome</keyword>
<keyword evidence="2 5" id="KW-0812">Transmembrane</keyword>
<feature type="transmembrane region" description="Helical" evidence="5">
    <location>
        <begin position="78"/>
        <end position="102"/>
    </location>
</feature>
<feature type="transmembrane region" description="Helical" evidence="5">
    <location>
        <begin position="123"/>
        <end position="145"/>
    </location>
</feature>
<dbReference type="RefSeq" id="XP_020132936.1">
    <property type="nucleotide sequence ID" value="XM_020269322.1"/>
</dbReference>
<dbReference type="PANTHER" id="PTHR31465:SF1">
    <property type="entry name" value="PROTEIN RTA1-RELATED"/>
    <property type="match status" value="1"/>
</dbReference>
<name>A0A1J9S9V8_9PEZI</name>
<comment type="caution">
    <text evidence="6">The sequence shown here is derived from an EMBL/GenBank/DDBJ whole genome shotgun (WGS) entry which is preliminary data.</text>
</comment>